<dbReference type="SUPFAM" id="SSF90123">
    <property type="entry name" value="ABC transporter transmembrane region"/>
    <property type="match status" value="1"/>
</dbReference>
<gene>
    <name evidence="15" type="ORF">FHE65_24855</name>
    <name evidence="14" type="ORF">FHE65_32465</name>
</gene>
<comment type="subcellular location">
    <subcellularLocation>
        <location evidence="1">Cell inner membrane</location>
        <topology evidence="1">Multi-pass membrane protein</topology>
    </subcellularLocation>
</comment>
<dbReference type="InterPro" id="IPR003593">
    <property type="entry name" value="AAA+_ATPase"/>
</dbReference>
<dbReference type="Pfam" id="PF00005">
    <property type="entry name" value="ABC_tran"/>
    <property type="match status" value="1"/>
</dbReference>
<keyword evidence="2" id="KW-0813">Transport</keyword>
<dbReference type="InterPro" id="IPR027417">
    <property type="entry name" value="P-loop_NTPase"/>
</dbReference>
<feature type="transmembrane region" description="Helical" evidence="11">
    <location>
        <begin position="38"/>
        <end position="62"/>
    </location>
</feature>
<sequence>MSRRGRSPRGTGVRPARGVTRRGFGIVANGVAEEKRRFTLAVVGSLVYGAMTVADAWVLGWATDHVVIPSFRDGEIVTGAAVVASLLFLSVALLRAWGVIMRRLIGGIVYYRLMASYRRRVTRRYLALPMSWHARHPTGQLLSNANADVEATWAVMMPLPMAVGVAAMLVTAVAAMLTADVVLTIVGLVVFPLLFIVNVGYQRLLSPRVTRAQELRGRVSTVAHESFDGALVVKTLGREEEETARFAAAAEQLRDANVASGRIRSVFDPVIEMLPNLGVLLVVVLGVERALAGDIAAGAVVQVAYLFTVVGFPLRAFGWVLGELPRTVVGWERIQAVLRATGDMPYGEATLPGDGPLRVDVERVSYGYDPRRPVLDDLDLTLEPGTVTAVVGLTGSGKSTLASLLDRLVDPDEGRILLDGTDIADLSHEALAAAVALVPQHTFIFDDTVRDNITLGADIDDDRVREVLALTQASEFVDALPDGVGTRLGERGTTLSGGQRQRLALARALVRDPRLLLLDDATSALDPDVEQRILSALARSTASGSGPTVFVVAYRKATISLADEVLFLRDGRIVDRGTHAELVARSPEYADIVQAYDTTREAP</sequence>
<dbReference type="GO" id="GO:0005524">
    <property type="term" value="F:ATP binding"/>
    <property type="evidence" value="ECO:0007669"/>
    <property type="project" value="UniProtKB-KW"/>
</dbReference>
<dbReference type="SUPFAM" id="SSF52540">
    <property type="entry name" value="P-loop containing nucleoside triphosphate hydrolases"/>
    <property type="match status" value="1"/>
</dbReference>
<dbReference type="GO" id="GO:0016887">
    <property type="term" value="F:ATP hydrolysis activity"/>
    <property type="evidence" value="ECO:0007669"/>
    <property type="project" value="InterPro"/>
</dbReference>
<keyword evidence="7 14" id="KW-0067">ATP-binding</keyword>
<feature type="domain" description="ABC transmembrane type-1" evidence="13">
    <location>
        <begin position="40"/>
        <end position="326"/>
    </location>
</feature>
<reference evidence="14 16" key="1">
    <citation type="submission" date="2019-05" db="EMBL/GenBank/DDBJ databases">
        <title>Mumia sp. nov., isolated from the intestinal contents of plateau pika (Ochotona curzoniae) in the Qinghai-Tibet plateau of China.</title>
        <authorList>
            <person name="Tian Z."/>
        </authorList>
    </citation>
    <scope>NUCLEOTIDE SEQUENCE [LARGE SCALE GENOMIC DNA]</scope>
    <source>
        <strain evidence="16">527</strain>
        <strain evidence="14">Z527</strain>
    </source>
</reference>
<dbReference type="GO" id="GO:0140359">
    <property type="term" value="F:ABC-type transporter activity"/>
    <property type="evidence" value="ECO:0007669"/>
    <property type="project" value="InterPro"/>
</dbReference>
<dbReference type="PANTHER" id="PTHR24221">
    <property type="entry name" value="ATP-BINDING CASSETTE SUB-FAMILY B"/>
    <property type="match status" value="1"/>
</dbReference>
<keyword evidence="9 11" id="KW-0472">Membrane</keyword>
<dbReference type="Gene3D" id="1.20.1560.10">
    <property type="entry name" value="ABC transporter type 1, transmembrane domain"/>
    <property type="match status" value="1"/>
</dbReference>
<dbReference type="GO" id="GO:0005886">
    <property type="term" value="C:plasma membrane"/>
    <property type="evidence" value="ECO:0007669"/>
    <property type="project" value="UniProtKB-SubCell"/>
</dbReference>
<feature type="transmembrane region" description="Helical" evidence="11">
    <location>
        <begin position="181"/>
        <end position="201"/>
    </location>
</feature>
<comment type="similarity">
    <text evidence="10">Belongs to the ABC transporter superfamily. Siderophore-Fe(3+) uptake transporter (SIUT) (TC 3.A.1.21) family.</text>
</comment>
<dbReference type="InterPro" id="IPR011527">
    <property type="entry name" value="ABC1_TM_dom"/>
</dbReference>
<evidence type="ECO:0000256" key="5">
    <source>
        <dbReference type="ARBA" id="ARBA00022692"/>
    </source>
</evidence>
<organism evidence="14 16">
    <name type="scientific">Mumia zhuanghuii</name>
    <dbReference type="NCBI Taxonomy" id="2585211"/>
    <lineage>
        <taxon>Bacteria</taxon>
        <taxon>Bacillati</taxon>
        <taxon>Actinomycetota</taxon>
        <taxon>Actinomycetes</taxon>
        <taxon>Propionibacteriales</taxon>
        <taxon>Nocardioidaceae</taxon>
        <taxon>Mumia</taxon>
    </lineage>
</organism>
<evidence type="ECO:0000256" key="10">
    <source>
        <dbReference type="ARBA" id="ARBA00023455"/>
    </source>
</evidence>
<dbReference type="EMBL" id="VDFR01000125">
    <property type="protein sequence ID" value="TNC37883.1"/>
    <property type="molecule type" value="Genomic_DNA"/>
</dbReference>
<dbReference type="EMBL" id="VDFR01000211">
    <property type="protein sequence ID" value="TNC30785.1"/>
    <property type="molecule type" value="Genomic_DNA"/>
</dbReference>
<evidence type="ECO:0000256" key="3">
    <source>
        <dbReference type="ARBA" id="ARBA00022475"/>
    </source>
</evidence>
<dbReference type="PROSITE" id="PS50893">
    <property type="entry name" value="ABC_TRANSPORTER_2"/>
    <property type="match status" value="1"/>
</dbReference>
<name>A0A5C4MDE8_9ACTN</name>
<feature type="domain" description="ABC transporter" evidence="12">
    <location>
        <begin position="359"/>
        <end position="595"/>
    </location>
</feature>
<evidence type="ECO:0000256" key="9">
    <source>
        <dbReference type="ARBA" id="ARBA00023136"/>
    </source>
</evidence>
<evidence type="ECO:0000256" key="2">
    <source>
        <dbReference type="ARBA" id="ARBA00022448"/>
    </source>
</evidence>
<dbReference type="GO" id="GO:0034040">
    <property type="term" value="F:ATPase-coupled lipid transmembrane transporter activity"/>
    <property type="evidence" value="ECO:0007669"/>
    <property type="project" value="TreeGrafter"/>
</dbReference>
<dbReference type="PANTHER" id="PTHR24221:SF654">
    <property type="entry name" value="ATP-BINDING CASSETTE SUB-FAMILY B MEMBER 6"/>
    <property type="match status" value="1"/>
</dbReference>
<dbReference type="AlphaFoldDB" id="A0A5C4MDE8"/>
<evidence type="ECO:0000256" key="7">
    <source>
        <dbReference type="ARBA" id="ARBA00022840"/>
    </source>
</evidence>
<proteinExistence type="inferred from homology"/>
<dbReference type="InterPro" id="IPR036640">
    <property type="entry name" value="ABC1_TM_sf"/>
</dbReference>
<feature type="transmembrane region" description="Helical" evidence="11">
    <location>
        <begin position="74"/>
        <end position="94"/>
    </location>
</feature>
<keyword evidence="3" id="KW-1003">Cell membrane</keyword>
<evidence type="ECO:0000256" key="6">
    <source>
        <dbReference type="ARBA" id="ARBA00022741"/>
    </source>
</evidence>
<dbReference type="OrthoDB" id="5166472at2"/>
<comment type="caution">
    <text evidence="14">The sequence shown here is derived from an EMBL/GenBank/DDBJ whole genome shotgun (WGS) entry which is preliminary data.</text>
</comment>
<feature type="transmembrane region" description="Helical" evidence="11">
    <location>
        <begin position="153"/>
        <end position="175"/>
    </location>
</feature>
<evidence type="ECO:0000313" key="16">
    <source>
        <dbReference type="Proteomes" id="UP000306740"/>
    </source>
</evidence>
<dbReference type="PROSITE" id="PS50929">
    <property type="entry name" value="ABC_TM1F"/>
    <property type="match status" value="1"/>
</dbReference>
<dbReference type="Proteomes" id="UP000306740">
    <property type="component" value="Unassembled WGS sequence"/>
</dbReference>
<evidence type="ECO:0000259" key="12">
    <source>
        <dbReference type="PROSITE" id="PS50893"/>
    </source>
</evidence>
<evidence type="ECO:0000256" key="4">
    <source>
        <dbReference type="ARBA" id="ARBA00022519"/>
    </source>
</evidence>
<evidence type="ECO:0000313" key="14">
    <source>
        <dbReference type="EMBL" id="TNC30785.1"/>
    </source>
</evidence>
<dbReference type="InterPro" id="IPR039421">
    <property type="entry name" value="Type_1_exporter"/>
</dbReference>
<evidence type="ECO:0000256" key="11">
    <source>
        <dbReference type="SAM" id="Phobius"/>
    </source>
</evidence>
<dbReference type="InterPro" id="IPR003439">
    <property type="entry name" value="ABC_transporter-like_ATP-bd"/>
</dbReference>
<keyword evidence="5 11" id="KW-0812">Transmembrane</keyword>
<keyword evidence="4" id="KW-0997">Cell inner membrane</keyword>
<dbReference type="PROSITE" id="PS00211">
    <property type="entry name" value="ABC_TRANSPORTER_1"/>
    <property type="match status" value="1"/>
</dbReference>
<dbReference type="FunFam" id="3.40.50.300:FF:000221">
    <property type="entry name" value="Multidrug ABC transporter ATP-binding protein"/>
    <property type="match status" value="1"/>
</dbReference>
<evidence type="ECO:0000259" key="13">
    <source>
        <dbReference type="PROSITE" id="PS50929"/>
    </source>
</evidence>
<keyword evidence="6" id="KW-0547">Nucleotide-binding</keyword>
<keyword evidence="8 11" id="KW-1133">Transmembrane helix</keyword>
<dbReference type="SMART" id="SM00382">
    <property type="entry name" value="AAA"/>
    <property type="match status" value="1"/>
</dbReference>
<dbReference type="Gene3D" id="3.40.50.300">
    <property type="entry name" value="P-loop containing nucleotide triphosphate hydrolases"/>
    <property type="match status" value="1"/>
</dbReference>
<evidence type="ECO:0000256" key="8">
    <source>
        <dbReference type="ARBA" id="ARBA00022989"/>
    </source>
</evidence>
<protein>
    <submittedName>
        <fullName evidence="14">ABC transporter ATP-binding protein</fullName>
    </submittedName>
</protein>
<dbReference type="Pfam" id="PF00664">
    <property type="entry name" value="ABC_membrane"/>
    <property type="match status" value="1"/>
</dbReference>
<evidence type="ECO:0000256" key="1">
    <source>
        <dbReference type="ARBA" id="ARBA00004429"/>
    </source>
</evidence>
<dbReference type="InterPro" id="IPR017871">
    <property type="entry name" value="ABC_transporter-like_CS"/>
</dbReference>
<evidence type="ECO:0000313" key="15">
    <source>
        <dbReference type="EMBL" id="TNC37883.1"/>
    </source>
</evidence>
<accession>A0A5C4MDE8</accession>